<name>A0A858NF26_9VIRU</name>
<accession>A0A858NF26</accession>
<protein>
    <submittedName>
        <fullName evidence="2">Capsid protein</fullName>
    </submittedName>
</protein>
<feature type="compositionally biased region" description="Basic residues" evidence="1">
    <location>
        <begin position="35"/>
        <end position="48"/>
    </location>
</feature>
<feature type="region of interest" description="Disordered" evidence="1">
    <location>
        <begin position="1"/>
        <end position="48"/>
    </location>
</feature>
<reference evidence="2" key="1">
    <citation type="submission" date="2020-04" db="EMBL/GenBank/DDBJ databases">
        <title>Genomes of microviruses in a sewage oxidation pond.</title>
        <authorList>
            <person name="Schreck J."/>
            <person name="Kraberger S."/>
            <person name="Scotch M."/>
            <person name="Halden R.U."/>
            <person name="Varsani A."/>
        </authorList>
    </citation>
    <scope>NUCLEOTIDE SEQUENCE</scope>
    <source>
        <strain evidence="2">6435_94</strain>
    </source>
</reference>
<dbReference type="EMBL" id="MT309847">
    <property type="protein sequence ID" value="QJB18611.1"/>
    <property type="molecule type" value="Genomic_DNA"/>
</dbReference>
<organism evidence="2">
    <name type="scientific">Genomoviridae sp</name>
    <dbReference type="NCBI Taxonomy" id="2202565"/>
    <lineage>
        <taxon>Viruses</taxon>
        <taxon>Monodnaviria</taxon>
        <taxon>Shotokuvirae</taxon>
        <taxon>Cressdnaviricota</taxon>
        <taxon>Repensiviricetes</taxon>
        <taxon>Geplafuvirales</taxon>
        <taxon>Genomoviridae</taxon>
    </lineage>
</organism>
<feature type="compositionally biased region" description="Basic residues" evidence="1">
    <location>
        <begin position="1"/>
        <end position="26"/>
    </location>
</feature>
<sequence>MAYRRLRSTPNRRRYGNRRSSRRGTGYRKSTTTRSRYKRTRRTSARRMPSRKAILNITSTKKKDHMTTISEGNAFPTWHQIPMNGVGGGVALGSAQMLWCPTFREPFNGNGNPGNSREKDDVFWRGVKEKMSVRTNNNNPVRWRRIVFESAAPPNPDAVPPGMYTAYSADPVKGAIPSDNDMPVTYAYYRAMKTMTVEARKAVDVVLFKGEFDIDWSDHMVAATDNSQVKILYDKTTTFNNPNDAGVIKSFNRWHPFNKTMSYVGDEFGTTIGGATGFSSGKRGTLGNVFIYDLFDWMPTDETGKMWINSDACCYWHER</sequence>
<evidence type="ECO:0000313" key="2">
    <source>
        <dbReference type="EMBL" id="QJB18611.1"/>
    </source>
</evidence>
<proteinExistence type="predicted"/>
<evidence type="ECO:0000256" key="1">
    <source>
        <dbReference type="SAM" id="MobiDB-lite"/>
    </source>
</evidence>